<organism evidence="2 3">
    <name type="scientific">Bionectria ochroleuca</name>
    <name type="common">Gliocladium roseum</name>
    <dbReference type="NCBI Taxonomy" id="29856"/>
    <lineage>
        <taxon>Eukaryota</taxon>
        <taxon>Fungi</taxon>
        <taxon>Dikarya</taxon>
        <taxon>Ascomycota</taxon>
        <taxon>Pezizomycotina</taxon>
        <taxon>Sordariomycetes</taxon>
        <taxon>Hypocreomycetidae</taxon>
        <taxon>Hypocreales</taxon>
        <taxon>Bionectriaceae</taxon>
        <taxon>Clonostachys</taxon>
    </lineage>
</organism>
<gene>
    <name evidence="2" type="ORF">IM811_003020</name>
</gene>
<keyword evidence="1" id="KW-0472">Membrane</keyword>
<keyword evidence="1" id="KW-0812">Transmembrane</keyword>
<reference evidence="2" key="1">
    <citation type="submission" date="2020-10" db="EMBL/GenBank/DDBJ databases">
        <title>High-Quality Genome Resource of Clonostachys rosea strain S41 by Oxford Nanopore Long-Read Sequencing.</title>
        <authorList>
            <person name="Wang H."/>
        </authorList>
    </citation>
    <scope>NUCLEOTIDE SEQUENCE</scope>
    <source>
        <strain evidence="2">S41</strain>
    </source>
</reference>
<dbReference type="Proteomes" id="UP000616885">
    <property type="component" value="Unassembled WGS sequence"/>
</dbReference>
<accession>A0A8H7N4U2</accession>
<evidence type="ECO:0000313" key="3">
    <source>
        <dbReference type="Proteomes" id="UP000616885"/>
    </source>
</evidence>
<evidence type="ECO:0000313" key="2">
    <source>
        <dbReference type="EMBL" id="KAF9747686.1"/>
    </source>
</evidence>
<protein>
    <submittedName>
        <fullName evidence="2">Uncharacterized protein</fullName>
    </submittedName>
</protein>
<name>A0A8H7N4U2_BIOOC</name>
<proteinExistence type="predicted"/>
<keyword evidence="1" id="KW-1133">Transmembrane helix</keyword>
<comment type="caution">
    <text evidence="2">The sequence shown here is derived from an EMBL/GenBank/DDBJ whole genome shotgun (WGS) entry which is preliminary data.</text>
</comment>
<evidence type="ECO:0000256" key="1">
    <source>
        <dbReference type="SAM" id="Phobius"/>
    </source>
</evidence>
<sequence length="118" mass="13220">MATTMEKVALGGLIGITYLGGFSRFTHGQYTPAFHRYQVDRAPDDESTRLIPIMDVTLATMLVFRRTRTVAALLGTFFQCVGLVMRVASRKPMMPDILLASVTGFVAWSSYKVNPHFW</sequence>
<dbReference type="AlphaFoldDB" id="A0A8H7N4U2"/>
<dbReference type="EMBL" id="JADCTT010000010">
    <property type="protein sequence ID" value="KAF9747686.1"/>
    <property type="molecule type" value="Genomic_DNA"/>
</dbReference>
<feature type="transmembrane region" description="Helical" evidence="1">
    <location>
        <begin position="70"/>
        <end position="88"/>
    </location>
</feature>